<keyword evidence="2" id="KW-1185">Reference proteome</keyword>
<gene>
    <name evidence="1" type="ORF">WISP_146569</name>
</gene>
<name>A0ABQ9CQC0_9PASS</name>
<keyword evidence="1" id="KW-0695">RNA-directed DNA polymerase</keyword>
<dbReference type="PANTHER" id="PTHR33332">
    <property type="entry name" value="REVERSE TRANSCRIPTASE DOMAIN-CONTAINING PROTEIN"/>
    <property type="match status" value="1"/>
</dbReference>
<reference evidence="1" key="1">
    <citation type="submission" date="2019-10" db="EMBL/GenBank/DDBJ databases">
        <authorList>
            <person name="Soares A.E.R."/>
            <person name="Aleixo A."/>
            <person name="Schneider P."/>
            <person name="Miyaki C.Y."/>
            <person name="Schneider M.P."/>
            <person name="Mello C."/>
            <person name="Vasconcelos A.T.R."/>
        </authorList>
    </citation>
    <scope>NUCLEOTIDE SEQUENCE</scope>
    <source>
        <tissue evidence="1">Muscle</tissue>
    </source>
</reference>
<comment type="caution">
    <text evidence="1">The sequence shown here is derived from an EMBL/GenBank/DDBJ whole genome shotgun (WGS) entry which is preliminary data.</text>
</comment>
<dbReference type="Proteomes" id="UP001145742">
    <property type="component" value="Unassembled WGS sequence"/>
</dbReference>
<evidence type="ECO:0000313" key="1">
    <source>
        <dbReference type="EMBL" id="KAJ7404274.1"/>
    </source>
</evidence>
<dbReference type="GO" id="GO:0003964">
    <property type="term" value="F:RNA-directed DNA polymerase activity"/>
    <property type="evidence" value="ECO:0007669"/>
    <property type="project" value="UniProtKB-KW"/>
</dbReference>
<accession>A0ABQ9CQC0</accession>
<evidence type="ECO:0000313" key="2">
    <source>
        <dbReference type="Proteomes" id="UP001145742"/>
    </source>
</evidence>
<sequence>MGPDGIHPRILKELADVITKPLSMIFVQSWASREVPADRKLLNIVPVFTKGKEEDPGNYRPVSLTSVPCLGPVLFNIFTNDLDTGLGRIISKFAEDTKIGGAVDSPKGREALQRDLSKLEDWAITNYMKFNKEKC</sequence>
<proteinExistence type="predicted"/>
<keyword evidence="1" id="KW-0808">Transferase</keyword>
<organism evidence="1 2">
    <name type="scientific">Willisornis vidua</name>
    <name type="common">Xingu scale-backed antbird</name>
    <dbReference type="NCBI Taxonomy" id="1566151"/>
    <lineage>
        <taxon>Eukaryota</taxon>
        <taxon>Metazoa</taxon>
        <taxon>Chordata</taxon>
        <taxon>Craniata</taxon>
        <taxon>Vertebrata</taxon>
        <taxon>Euteleostomi</taxon>
        <taxon>Archelosauria</taxon>
        <taxon>Archosauria</taxon>
        <taxon>Dinosauria</taxon>
        <taxon>Saurischia</taxon>
        <taxon>Theropoda</taxon>
        <taxon>Coelurosauria</taxon>
        <taxon>Aves</taxon>
        <taxon>Neognathae</taxon>
        <taxon>Neoaves</taxon>
        <taxon>Telluraves</taxon>
        <taxon>Australaves</taxon>
        <taxon>Passeriformes</taxon>
        <taxon>Thamnophilidae</taxon>
        <taxon>Willisornis</taxon>
    </lineage>
</organism>
<dbReference type="EMBL" id="WHWB01034782">
    <property type="protein sequence ID" value="KAJ7404274.1"/>
    <property type="molecule type" value="Genomic_DNA"/>
</dbReference>
<keyword evidence="1" id="KW-0548">Nucleotidyltransferase</keyword>
<protein>
    <submittedName>
        <fullName evidence="1">RNA-directed DNA polymerase from mobile element jockey</fullName>
    </submittedName>
</protein>